<proteinExistence type="predicted"/>
<dbReference type="Proteomes" id="UP001180825">
    <property type="component" value="Unassembled WGS sequence"/>
</dbReference>
<dbReference type="EMBL" id="JAVDXV010000014">
    <property type="protein sequence ID" value="MDR7336173.1"/>
    <property type="molecule type" value="Genomic_DNA"/>
</dbReference>
<protein>
    <submittedName>
        <fullName evidence="1">Uncharacterized protein</fullName>
    </submittedName>
</protein>
<evidence type="ECO:0000313" key="2">
    <source>
        <dbReference type="Proteomes" id="UP001180825"/>
    </source>
</evidence>
<organism evidence="1 2">
    <name type="scientific">Roseateles asaccharophilus</name>
    <dbReference type="NCBI Taxonomy" id="582607"/>
    <lineage>
        <taxon>Bacteria</taxon>
        <taxon>Pseudomonadati</taxon>
        <taxon>Pseudomonadota</taxon>
        <taxon>Betaproteobacteria</taxon>
        <taxon>Burkholderiales</taxon>
        <taxon>Sphaerotilaceae</taxon>
        <taxon>Roseateles</taxon>
    </lineage>
</organism>
<reference evidence="1 2" key="1">
    <citation type="submission" date="2023-07" db="EMBL/GenBank/DDBJ databases">
        <title>Sorghum-associated microbial communities from plants grown in Nebraska, USA.</title>
        <authorList>
            <person name="Schachtman D."/>
        </authorList>
    </citation>
    <scope>NUCLEOTIDE SEQUENCE [LARGE SCALE GENOMIC DNA]</scope>
    <source>
        <strain evidence="1 2">BE316</strain>
    </source>
</reference>
<keyword evidence="2" id="KW-1185">Reference proteome</keyword>
<gene>
    <name evidence="1" type="ORF">J2X21_005346</name>
</gene>
<accession>A0ABU2AG25</accession>
<sequence length="228" mass="24551">MPSLDAYGGAWCFTGHGPVAMCGDGFLAEAGAIRKDWEEGLPGEALKRSLSVVFEHCAPFFIGASRVRSSLHQSALARDISRCLQSSVDTHGRPWRPRSAGLACPVLRSRSARFVGMVSIGPAAGSPIRYPCGLRMEGPLVNCQGASRWRSGCRLGNLCVVDRQPVAAKDACARHAKAQSTLVDRHDVGLRGLDSSSETCELHQLPMVSHSVWRRLRALRAALAPRAP</sequence>
<name>A0ABU2AG25_9BURK</name>
<comment type="caution">
    <text evidence="1">The sequence shown here is derived from an EMBL/GenBank/DDBJ whole genome shotgun (WGS) entry which is preliminary data.</text>
</comment>
<evidence type="ECO:0000313" key="1">
    <source>
        <dbReference type="EMBL" id="MDR7336173.1"/>
    </source>
</evidence>